<dbReference type="PANTHER" id="PTHR11630">
    <property type="entry name" value="DNA REPLICATION LICENSING FACTOR MCM FAMILY MEMBER"/>
    <property type="match status" value="1"/>
</dbReference>
<sequence>MDIAENPNKAAAPKQKDAIGEKTQKLFQDFLELFKSDGTGVPKYKDGARELIRPERNTLEVSFDDVEAFNQRLATTIQEEYYRVYPYVCAALKLYIQDIGEDIPANKDVYVSFADVNSKARVRELTANKVGTLIRITGQVVRTHPVHPELVKGTFICLDCQTAVKDVEQQFKYTQPSICRNPTCSNRSRFMLDISESHFVDFQKVRIQETQAELPRGSIPRSVEVVLRAEAVEVAQAGDKCDLQELSLLYRM</sequence>
<evidence type="ECO:0000256" key="9">
    <source>
        <dbReference type="ARBA" id="ARBA00023242"/>
    </source>
</evidence>
<evidence type="ECO:0000256" key="6">
    <source>
        <dbReference type="ARBA" id="ARBA00022806"/>
    </source>
</evidence>
<dbReference type="Proteomes" id="UP000593567">
    <property type="component" value="Unassembled WGS sequence"/>
</dbReference>
<dbReference type="SUPFAM" id="SSF50249">
    <property type="entry name" value="Nucleic acid-binding proteins"/>
    <property type="match status" value="1"/>
</dbReference>
<dbReference type="InterPro" id="IPR027925">
    <property type="entry name" value="MCM_N"/>
</dbReference>
<dbReference type="EMBL" id="VXIV02003167">
    <property type="protein sequence ID" value="KAF6020490.1"/>
    <property type="molecule type" value="Genomic_DNA"/>
</dbReference>
<keyword evidence="9" id="KW-0539">Nucleus</keyword>
<keyword evidence="10" id="KW-0131">Cell cycle</keyword>
<evidence type="ECO:0000256" key="4">
    <source>
        <dbReference type="ARBA" id="ARBA00022741"/>
    </source>
</evidence>
<dbReference type="GO" id="GO:0000727">
    <property type="term" value="P:double-strand break repair via break-induced replication"/>
    <property type="evidence" value="ECO:0007669"/>
    <property type="project" value="TreeGrafter"/>
</dbReference>
<dbReference type="GO" id="GO:0016787">
    <property type="term" value="F:hydrolase activity"/>
    <property type="evidence" value="ECO:0007669"/>
    <property type="project" value="UniProtKB-KW"/>
</dbReference>
<comment type="function">
    <text evidence="10">Acts as component of the MCM2-7 complex (MCM complex) which is the replicative helicase essential for 'once per cell cycle' DNA replication initiation and elongation in eukaryotic cells. The active ATPase sites in the MCM2-7 ring are formed through the interaction surfaces of two neighboring subunits such that a critical structure of a conserved arginine finger motif is provided in trans relative to the ATP-binding site of the Walker A box of the adjacent subunit. The six ATPase active sites, however, are likely to contribute differentially to the complex helicase activity.</text>
</comment>
<name>A0A7J7J2R8_BUGNE</name>
<dbReference type="PANTHER" id="PTHR11630:SF43">
    <property type="entry name" value="DNA REPLICATION LICENSING FACTOR MCM6"/>
    <property type="match status" value="1"/>
</dbReference>
<gene>
    <name evidence="13" type="ORF">EB796_021204</name>
</gene>
<dbReference type="FunFam" id="2.20.28.10:FF:000003">
    <property type="entry name" value="DNA helicase"/>
    <property type="match status" value="1"/>
</dbReference>
<feature type="domain" description="MCM OB" evidence="12">
    <location>
        <begin position="122"/>
        <end position="243"/>
    </location>
</feature>
<comment type="subunit">
    <text evidence="10">Component of the MCM2-7 complex.</text>
</comment>
<evidence type="ECO:0000313" key="13">
    <source>
        <dbReference type="EMBL" id="KAF6020490.1"/>
    </source>
</evidence>
<dbReference type="InterPro" id="IPR012340">
    <property type="entry name" value="NA-bd_OB-fold"/>
</dbReference>
<dbReference type="AlphaFoldDB" id="A0A7J7J2R8"/>
<comment type="caution">
    <text evidence="13">The sequence shown here is derived from an EMBL/GenBank/DDBJ whole genome shotgun (WGS) entry which is preliminary data.</text>
</comment>
<reference evidence="13" key="1">
    <citation type="submission" date="2020-06" db="EMBL/GenBank/DDBJ databases">
        <title>Draft genome of Bugula neritina, a colonial animal packing powerful symbionts and potential medicines.</title>
        <authorList>
            <person name="Rayko M."/>
        </authorList>
    </citation>
    <scope>NUCLEOTIDE SEQUENCE [LARGE SCALE GENOMIC DNA]</scope>
    <source>
        <strain evidence="13">Kwan_BN1</strain>
    </source>
</reference>
<evidence type="ECO:0000256" key="5">
    <source>
        <dbReference type="ARBA" id="ARBA00022801"/>
    </source>
</evidence>
<dbReference type="PRINTS" id="PR01662">
    <property type="entry name" value="MCMPROTEIN6"/>
</dbReference>
<dbReference type="Gene3D" id="2.20.28.10">
    <property type="match status" value="1"/>
</dbReference>
<evidence type="ECO:0000256" key="2">
    <source>
        <dbReference type="ARBA" id="ARBA00008010"/>
    </source>
</evidence>
<dbReference type="GO" id="GO:1990518">
    <property type="term" value="F:single-stranded 3'-5' DNA helicase activity"/>
    <property type="evidence" value="ECO:0007669"/>
    <property type="project" value="TreeGrafter"/>
</dbReference>
<comment type="catalytic activity">
    <reaction evidence="10">
        <text>ATP + H2O = ADP + phosphate + H(+)</text>
        <dbReference type="Rhea" id="RHEA:13065"/>
        <dbReference type="ChEBI" id="CHEBI:15377"/>
        <dbReference type="ChEBI" id="CHEBI:15378"/>
        <dbReference type="ChEBI" id="CHEBI:30616"/>
        <dbReference type="ChEBI" id="CHEBI:43474"/>
        <dbReference type="ChEBI" id="CHEBI:456216"/>
        <dbReference type="EC" id="3.6.4.12"/>
    </reaction>
</comment>
<evidence type="ECO:0000256" key="3">
    <source>
        <dbReference type="ARBA" id="ARBA00022705"/>
    </source>
</evidence>
<comment type="similarity">
    <text evidence="2 10">Belongs to the MCM family.</text>
</comment>
<dbReference type="GO" id="GO:0005524">
    <property type="term" value="F:ATP binding"/>
    <property type="evidence" value="ECO:0007669"/>
    <property type="project" value="UniProtKB-UniRule"/>
</dbReference>
<organism evidence="13 14">
    <name type="scientific">Bugula neritina</name>
    <name type="common">Brown bryozoan</name>
    <name type="synonym">Sertularia neritina</name>
    <dbReference type="NCBI Taxonomy" id="10212"/>
    <lineage>
        <taxon>Eukaryota</taxon>
        <taxon>Metazoa</taxon>
        <taxon>Spiralia</taxon>
        <taxon>Lophotrochozoa</taxon>
        <taxon>Bryozoa</taxon>
        <taxon>Gymnolaemata</taxon>
        <taxon>Cheilostomatida</taxon>
        <taxon>Flustrina</taxon>
        <taxon>Buguloidea</taxon>
        <taxon>Bugulidae</taxon>
        <taxon>Bugula</taxon>
    </lineage>
</organism>
<comment type="subcellular location">
    <subcellularLocation>
        <location evidence="1 10">Nucleus</location>
    </subcellularLocation>
</comment>
<dbReference type="InterPro" id="IPR031327">
    <property type="entry name" value="MCM"/>
</dbReference>
<evidence type="ECO:0000256" key="7">
    <source>
        <dbReference type="ARBA" id="ARBA00022840"/>
    </source>
</evidence>
<dbReference type="Gene3D" id="2.40.50.140">
    <property type="entry name" value="Nucleic acid-binding proteins"/>
    <property type="match status" value="1"/>
</dbReference>
<dbReference type="InterPro" id="IPR008049">
    <property type="entry name" value="MCM6"/>
</dbReference>
<dbReference type="GO" id="GO:0003697">
    <property type="term" value="F:single-stranded DNA binding"/>
    <property type="evidence" value="ECO:0007669"/>
    <property type="project" value="TreeGrafter"/>
</dbReference>
<protein>
    <recommendedName>
        <fullName evidence="10">DNA replication licensing factor MCM6</fullName>
        <ecNumber evidence="10">3.6.4.12</ecNumber>
    </recommendedName>
</protein>
<dbReference type="GO" id="GO:0042555">
    <property type="term" value="C:MCM complex"/>
    <property type="evidence" value="ECO:0007669"/>
    <property type="project" value="UniProtKB-UniRule"/>
</dbReference>
<dbReference type="Gene3D" id="3.30.1640.10">
    <property type="entry name" value="mini-chromosome maintenance (MCM) complex, chain A, domain 1"/>
    <property type="match status" value="1"/>
</dbReference>
<keyword evidence="7 10" id="KW-0067">ATP-binding</keyword>
<keyword evidence="14" id="KW-1185">Reference proteome</keyword>
<dbReference type="FunFam" id="3.30.1640.10:FF:000004">
    <property type="entry name" value="DNA helicase"/>
    <property type="match status" value="1"/>
</dbReference>
<keyword evidence="8 10" id="KW-0238">DNA-binding</keyword>
<dbReference type="GO" id="GO:0005634">
    <property type="term" value="C:nucleus"/>
    <property type="evidence" value="ECO:0007669"/>
    <property type="project" value="UniProtKB-SubCell"/>
</dbReference>
<evidence type="ECO:0000313" key="14">
    <source>
        <dbReference type="Proteomes" id="UP000593567"/>
    </source>
</evidence>
<keyword evidence="6 10" id="KW-0347">Helicase</keyword>
<dbReference type="Pfam" id="PF14551">
    <property type="entry name" value="MCM_N"/>
    <property type="match status" value="1"/>
</dbReference>
<keyword evidence="4 10" id="KW-0547">Nucleotide-binding</keyword>
<evidence type="ECO:0000256" key="10">
    <source>
        <dbReference type="RuleBase" id="RU368064"/>
    </source>
</evidence>
<evidence type="ECO:0000259" key="11">
    <source>
        <dbReference type="Pfam" id="PF14551"/>
    </source>
</evidence>
<feature type="domain" description="MCM N-terminal" evidence="11">
    <location>
        <begin position="24"/>
        <end position="114"/>
    </location>
</feature>
<dbReference type="OrthoDB" id="1744952at2759"/>
<dbReference type="EC" id="3.6.4.12" evidence="10"/>
<dbReference type="GO" id="GO:0006270">
    <property type="term" value="P:DNA replication initiation"/>
    <property type="evidence" value="ECO:0007669"/>
    <property type="project" value="UniProtKB-UniRule"/>
</dbReference>
<dbReference type="Pfam" id="PF17207">
    <property type="entry name" value="MCM_OB"/>
    <property type="match status" value="1"/>
</dbReference>
<evidence type="ECO:0000256" key="8">
    <source>
        <dbReference type="ARBA" id="ARBA00023125"/>
    </source>
</evidence>
<dbReference type="InterPro" id="IPR033762">
    <property type="entry name" value="MCM_OB"/>
</dbReference>
<accession>A0A7J7J2R8</accession>
<keyword evidence="5 10" id="KW-0378">Hydrolase</keyword>
<evidence type="ECO:0000259" key="12">
    <source>
        <dbReference type="Pfam" id="PF17207"/>
    </source>
</evidence>
<dbReference type="GO" id="GO:1902969">
    <property type="term" value="P:mitotic DNA replication"/>
    <property type="evidence" value="ECO:0007669"/>
    <property type="project" value="TreeGrafter"/>
</dbReference>
<proteinExistence type="inferred from homology"/>
<keyword evidence="3 10" id="KW-0235">DNA replication</keyword>
<evidence type="ECO:0000256" key="1">
    <source>
        <dbReference type="ARBA" id="ARBA00004123"/>
    </source>
</evidence>